<keyword evidence="5" id="KW-1185">Reference proteome</keyword>
<comment type="caution">
    <text evidence="4">The sequence shown here is derived from an EMBL/GenBank/DDBJ whole genome shotgun (WGS) entry which is preliminary data.</text>
</comment>
<gene>
    <name evidence="4" type="ORF">Adt_01982</name>
</gene>
<sequence>MEDLENPISSLSPHMVRRPWWFFHLFGLLFFMTIFSIIILGRSFRVKTPEFVVNSMFLSSNYPEIKGNWNVNLCMKNPNPDTYISYNQAQVWLFYKETFISTAHVMPFYQGTGDGEILTVHANLGMKTNEIKEDVTEDRVLIFDLSLEANIRVNSQSFLQRKRFLIVECNDLRIEFPLNQTIGTLSGGQNSCRVQLYGRKPVYF</sequence>
<dbReference type="InterPro" id="IPR044839">
    <property type="entry name" value="NDR1-like"/>
</dbReference>
<comment type="subcellular location">
    <subcellularLocation>
        <location evidence="1">Membrane</location>
    </subcellularLocation>
</comment>
<dbReference type="AlphaFoldDB" id="A0ABD1VUD1"/>
<dbReference type="EMBL" id="JBFOLK010000001">
    <property type="protein sequence ID" value="KAL2541004.1"/>
    <property type="molecule type" value="Genomic_DNA"/>
</dbReference>
<evidence type="ECO:0000256" key="2">
    <source>
        <dbReference type="ARBA" id="ARBA00023136"/>
    </source>
</evidence>
<feature type="transmembrane region" description="Helical" evidence="3">
    <location>
        <begin position="20"/>
        <end position="40"/>
    </location>
</feature>
<keyword evidence="2 3" id="KW-0472">Membrane</keyword>
<evidence type="ECO:0000313" key="5">
    <source>
        <dbReference type="Proteomes" id="UP001604336"/>
    </source>
</evidence>
<dbReference type="Proteomes" id="UP001604336">
    <property type="component" value="Unassembled WGS sequence"/>
</dbReference>
<accession>A0ABD1VUD1</accession>
<name>A0ABD1VUD1_9LAMI</name>
<dbReference type="GO" id="GO:0016020">
    <property type="term" value="C:membrane"/>
    <property type="evidence" value="ECO:0007669"/>
    <property type="project" value="UniProtKB-SubCell"/>
</dbReference>
<dbReference type="PANTHER" id="PTHR31415:SF4">
    <property type="entry name" value="NDR1_HIN1-LIKE PROTEIN 3"/>
    <property type="match status" value="1"/>
</dbReference>
<evidence type="ECO:0000256" key="3">
    <source>
        <dbReference type="SAM" id="Phobius"/>
    </source>
</evidence>
<evidence type="ECO:0000256" key="1">
    <source>
        <dbReference type="ARBA" id="ARBA00004370"/>
    </source>
</evidence>
<reference evidence="5" key="1">
    <citation type="submission" date="2024-07" db="EMBL/GenBank/DDBJ databases">
        <title>Two chromosome-level genome assemblies of Korean endemic species Abeliophyllum distichum and Forsythia ovata (Oleaceae).</title>
        <authorList>
            <person name="Jang H."/>
        </authorList>
    </citation>
    <scope>NUCLEOTIDE SEQUENCE [LARGE SCALE GENOMIC DNA]</scope>
</reference>
<protein>
    <submittedName>
        <fullName evidence="4">NDR1/HIN1-like protein 10</fullName>
    </submittedName>
</protein>
<keyword evidence="3" id="KW-1133">Transmembrane helix</keyword>
<organism evidence="4 5">
    <name type="scientific">Abeliophyllum distichum</name>
    <dbReference type="NCBI Taxonomy" id="126358"/>
    <lineage>
        <taxon>Eukaryota</taxon>
        <taxon>Viridiplantae</taxon>
        <taxon>Streptophyta</taxon>
        <taxon>Embryophyta</taxon>
        <taxon>Tracheophyta</taxon>
        <taxon>Spermatophyta</taxon>
        <taxon>Magnoliopsida</taxon>
        <taxon>eudicotyledons</taxon>
        <taxon>Gunneridae</taxon>
        <taxon>Pentapetalae</taxon>
        <taxon>asterids</taxon>
        <taxon>lamiids</taxon>
        <taxon>Lamiales</taxon>
        <taxon>Oleaceae</taxon>
        <taxon>Forsythieae</taxon>
        <taxon>Abeliophyllum</taxon>
    </lineage>
</organism>
<keyword evidence="3" id="KW-0812">Transmembrane</keyword>
<dbReference type="PANTHER" id="PTHR31415">
    <property type="entry name" value="OS05G0367900 PROTEIN"/>
    <property type="match status" value="1"/>
</dbReference>
<evidence type="ECO:0000313" key="4">
    <source>
        <dbReference type="EMBL" id="KAL2541004.1"/>
    </source>
</evidence>
<proteinExistence type="predicted"/>